<keyword evidence="2" id="KW-0648">Protein biosynthesis</keyword>
<accession>A0ABY9R4J2</accession>
<dbReference type="RefSeq" id="WP_309542532.1">
    <property type="nucleotide sequence ID" value="NZ_CP133659.1"/>
</dbReference>
<feature type="domain" description="Phage protein Gp138 N-terminal" evidence="1">
    <location>
        <begin position="29"/>
        <end position="130"/>
    </location>
</feature>
<reference evidence="2" key="1">
    <citation type="submission" date="2023-09" db="EMBL/GenBank/DDBJ databases">
        <authorList>
            <consortium name="CW5 consortium"/>
            <person name="Lu C.-W."/>
        </authorList>
    </citation>
    <scope>NUCLEOTIDE SEQUENCE</scope>
    <source>
        <strain evidence="2">KPS</strain>
    </source>
</reference>
<proteinExistence type="predicted"/>
<dbReference type="Pfam" id="PF18946">
    <property type="entry name" value="Apex"/>
    <property type="match status" value="1"/>
</dbReference>
<keyword evidence="3" id="KW-1185">Reference proteome</keyword>
<dbReference type="Proteomes" id="UP001180616">
    <property type="component" value="Chromosome"/>
</dbReference>
<sequence length="261" mass="27539">MDRRERQDDPVEAQRAAMDGQQAQMWTALPGIVQAFDAVAMTVSVQPAVAGQILNETGQARDVNLPLLVDVPVVFPAGGGFTLTFPVVAGDECLVVFASRCIDGWWQSGGIGAQLDKRMHDLSDGFALVGPRSQARKLDPAVDTANVQLRSDDGQAHVTIMPDLTVRMMNPTCRVELTPDGEVAAEAEMRILLKAPNVKFETDSLDMSALNGGGARFNLTGDIVQEGSHTSTGDQVAGGISQIEHVHGGVQPGSGNTGVPA</sequence>
<dbReference type="Gene3D" id="2.40.50.230">
    <property type="entry name" value="Gp5 N-terminal domain"/>
    <property type="match status" value="1"/>
</dbReference>
<dbReference type="GO" id="GO:0003743">
    <property type="term" value="F:translation initiation factor activity"/>
    <property type="evidence" value="ECO:0007669"/>
    <property type="project" value="UniProtKB-KW"/>
</dbReference>
<dbReference type="InterPro" id="IPR041599">
    <property type="entry name" value="Gp138_N"/>
</dbReference>
<protein>
    <submittedName>
        <fullName evidence="2">Translation initiation factor IF-2</fullName>
    </submittedName>
</protein>
<dbReference type="Pfam" id="PF18352">
    <property type="entry name" value="Gp138_N"/>
    <property type="match status" value="1"/>
</dbReference>
<evidence type="ECO:0000259" key="1">
    <source>
        <dbReference type="Pfam" id="PF18352"/>
    </source>
</evidence>
<keyword evidence="2" id="KW-0396">Initiation factor</keyword>
<evidence type="ECO:0000313" key="3">
    <source>
        <dbReference type="Proteomes" id="UP001180616"/>
    </source>
</evidence>
<name>A0ABY9R4J2_9BACT</name>
<dbReference type="EMBL" id="CP133659">
    <property type="protein sequence ID" value="WMW66668.1"/>
    <property type="molecule type" value="Genomic_DNA"/>
</dbReference>
<dbReference type="InterPro" id="IPR044033">
    <property type="entry name" value="GpV-like_apex"/>
</dbReference>
<gene>
    <name evidence="2" type="ORF">KPS_001272</name>
</gene>
<evidence type="ECO:0000313" key="2">
    <source>
        <dbReference type="EMBL" id="WMW66668.1"/>
    </source>
</evidence>
<organism evidence="2 3">
    <name type="scientific">Nitratidesulfovibrio liaohensis</name>
    <dbReference type="NCBI Taxonomy" id="2604158"/>
    <lineage>
        <taxon>Bacteria</taxon>
        <taxon>Pseudomonadati</taxon>
        <taxon>Thermodesulfobacteriota</taxon>
        <taxon>Desulfovibrionia</taxon>
        <taxon>Desulfovibrionales</taxon>
        <taxon>Desulfovibrionaceae</taxon>
        <taxon>Nitratidesulfovibrio</taxon>
    </lineage>
</organism>
<dbReference type="InterPro" id="IPR037026">
    <property type="entry name" value="Vgr_OB-fold_dom_sf"/>
</dbReference>